<organism evidence="4 5">
    <name type="scientific">Flagellimonas marina</name>
    <dbReference type="NCBI Taxonomy" id="1775168"/>
    <lineage>
        <taxon>Bacteria</taxon>
        <taxon>Pseudomonadati</taxon>
        <taxon>Bacteroidota</taxon>
        <taxon>Flavobacteriia</taxon>
        <taxon>Flavobacteriales</taxon>
        <taxon>Flavobacteriaceae</taxon>
        <taxon>Flagellimonas</taxon>
    </lineage>
</organism>
<dbReference type="InterPro" id="IPR027385">
    <property type="entry name" value="Beta-barrel_OMP"/>
</dbReference>
<dbReference type="Gene3D" id="2.40.160.20">
    <property type="match status" value="1"/>
</dbReference>
<evidence type="ECO:0000256" key="2">
    <source>
        <dbReference type="SAM" id="SignalP"/>
    </source>
</evidence>
<keyword evidence="1 2" id="KW-0732">Signal</keyword>
<evidence type="ECO:0000259" key="3">
    <source>
        <dbReference type="Pfam" id="PF13505"/>
    </source>
</evidence>
<name>A0ABV8PLJ8_9FLAO</name>
<evidence type="ECO:0000313" key="5">
    <source>
        <dbReference type="Proteomes" id="UP001595841"/>
    </source>
</evidence>
<feature type="domain" description="Outer membrane protein beta-barrel" evidence="3">
    <location>
        <begin position="10"/>
        <end position="166"/>
    </location>
</feature>
<keyword evidence="5" id="KW-1185">Reference proteome</keyword>
<accession>A0ABV8PLJ8</accession>
<dbReference type="InterPro" id="IPR011250">
    <property type="entry name" value="OMP/PagP_B-barrel"/>
</dbReference>
<dbReference type="EMBL" id="JBHSCL010000004">
    <property type="protein sequence ID" value="MFC4220090.1"/>
    <property type="molecule type" value="Genomic_DNA"/>
</dbReference>
<evidence type="ECO:0000313" key="4">
    <source>
        <dbReference type="EMBL" id="MFC4220090.1"/>
    </source>
</evidence>
<sequence length="167" mass="17933">MKKILLFTSALILGISTIQAQNSFYIGAHAGLPVNDGASNYTSFALTADVGYLFDISEDFKIGPTLGYSHTFGKDIDMGVLFAETDDIQFMPIAAASRFNISDKFTVGADVGFAIGINEENDGGFYYSPRAAYSLSKTIDAVLSYRGISGDSGNWNIISVGVEFSFN</sequence>
<gene>
    <name evidence="4" type="ORF">ACFOWS_08100</name>
</gene>
<dbReference type="Pfam" id="PF13505">
    <property type="entry name" value="OMP_b-brl"/>
    <property type="match status" value="1"/>
</dbReference>
<comment type="caution">
    <text evidence="4">The sequence shown here is derived from an EMBL/GenBank/DDBJ whole genome shotgun (WGS) entry which is preliminary data.</text>
</comment>
<reference evidence="5" key="1">
    <citation type="journal article" date="2019" name="Int. J. Syst. Evol. Microbiol.">
        <title>The Global Catalogue of Microorganisms (GCM) 10K type strain sequencing project: providing services to taxonomists for standard genome sequencing and annotation.</title>
        <authorList>
            <consortium name="The Broad Institute Genomics Platform"/>
            <consortium name="The Broad Institute Genome Sequencing Center for Infectious Disease"/>
            <person name="Wu L."/>
            <person name="Ma J."/>
        </authorList>
    </citation>
    <scope>NUCLEOTIDE SEQUENCE [LARGE SCALE GENOMIC DNA]</scope>
    <source>
        <strain evidence="5">CGMCC 1.15774</strain>
    </source>
</reference>
<evidence type="ECO:0000256" key="1">
    <source>
        <dbReference type="ARBA" id="ARBA00022729"/>
    </source>
</evidence>
<protein>
    <submittedName>
        <fullName evidence="4">Outer membrane beta-barrel protein</fullName>
    </submittedName>
</protein>
<dbReference type="Proteomes" id="UP001595841">
    <property type="component" value="Unassembled WGS sequence"/>
</dbReference>
<proteinExistence type="predicted"/>
<feature type="chain" id="PRO_5046791713" evidence="2">
    <location>
        <begin position="21"/>
        <end position="167"/>
    </location>
</feature>
<dbReference type="RefSeq" id="WP_379763423.1">
    <property type="nucleotide sequence ID" value="NZ_JBHSCL010000004.1"/>
</dbReference>
<feature type="signal peptide" evidence="2">
    <location>
        <begin position="1"/>
        <end position="20"/>
    </location>
</feature>
<dbReference type="SUPFAM" id="SSF56925">
    <property type="entry name" value="OMPA-like"/>
    <property type="match status" value="1"/>
</dbReference>